<dbReference type="NCBIfam" id="NF041012">
    <property type="entry name" value="T4P_ComGB"/>
    <property type="match status" value="1"/>
</dbReference>
<protein>
    <submittedName>
        <fullName evidence="9">Competence type IV pilus assembly protein ComGB</fullName>
    </submittedName>
</protein>
<comment type="similarity">
    <text evidence="2">Belongs to the GSP F family.</text>
</comment>
<name>A0ABV8X849_9LACT</name>
<comment type="caution">
    <text evidence="9">The sequence shown here is derived from an EMBL/GenBank/DDBJ whole genome shotgun (WGS) entry which is preliminary data.</text>
</comment>
<dbReference type="InterPro" id="IPR003004">
    <property type="entry name" value="GspF/PilC"/>
</dbReference>
<feature type="transmembrane region" description="Helical" evidence="7">
    <location>
        <begin position="173"/>
        <end position="192"/>
    </location>
</feature>
<evidence type="ECO:0000256" key="1">
    <source>
        <dbReference type="ARBA" id="ARBA00004651"/>
    </source>
</evidence>
<reference evidence="10" key="1">
    <citation type="journal article" date="2019" name="Int. J. Syst. Evol. Microbiol.">
        <title>The Global Catalogue of Microorganisms (GCM) 10K type strain sequencing project: providing services to taxonomists for standard genome sequencing and annotation.</title>
        <authorList>
            <consortium name="The Broad Institute Genomics Platform"/>
            <consortium name="The Broad Institute Genome Sequencing Center for Infectious Disease"/>
            <person name="Wu L."/>
            <person name="Ma J."/>
        </authorList>
    </citation>
    <scope>NUCLEOTIDE SEQUENCE [LARGE SCALE GENOMIC DNA]</scope>
    <source>
        <strain evidence="10">CCUG 59778</strain>
    </source>
</reference>
<dbReference type="EMBL" id="JBHSEC010000019">
    <property type="protein sequence ID" value="MFC4411130.1"/>
    <property type="molecule type" value="Genomic_DNA"/>
</dbReference>
<evidence type="ECO:0000313" key="9">
    <source>
        <dbReference type="EMBL" id="MFC4411130.1"/>
    </source>
</evidence>
<proteinExistence type="inferred from homology"/>
<keyword evidence="4 7" id="KW-0812">Transmembrane</keyword>
<keyword evidence="10" id="KW-1185">Reference proteome</keyword>
<sequence length="351" mass="40116">MARFFLKHFTLRRIQMIGQEGDFLSRISELLDEGYTIHDAIMILLPHHTTELQKARNITQETFRNGKGTAEVLEAFGINQHRLLPIAIAEEHGRLASAVKAVAEQLKRQEVLKTKAKKLLAYPIILFIFMAILFSMFRIFFLPNMRQLGESRSSTGVDDFATISEMLLKVPDILILTMIFSVSISLLSWKWLNTKSAKERLKTLLMIPGVSYWVKMLITSSFAREVGTMIQSGMSLQDSLETLRRQMNQTFLQVVSEKVRRKIVEGEKLSKAVQMEAFVSDFHSFIEHGEYGGHLGKEMIIYSQLLEEKMEQVSLRILGILQPLLFSILAICILSAYLAILLPMYELLNTI</sequence>
<evidence type="ECO:0000256" key="6">
    <source>
        <dbReference type="ARBA" id="ARBA00023136"/>
    </source>
</evidence>
<dbReference type="PANTHER" id="PTHR30012:SF0">
    <property type="entry name" value="TYPE II SECRETION SYSTEM PROTEIN F-RELATED"/>
    <property type="match status" value="1"/>
</dbReference>
<dbReference type="RefSeq" id="WP_378155718.1">
    <property type="nucleotide sequence ID" value="NZ_JBHSEC010000019.1"/>
</dbReference>
<evidence type="ECO:0000256" key="5">
    <source>
        <dbReference type="ARBA" id="ARBA00022989"/>
    </source>
</evidence>
<dbReference type="PANTHER" id="PTHR30012">
    <property type="entry name" value="GENERAL SECRETION PATHWAY PROTEIN"/>
    <property type="match status" value="1"/>
</dbReference>
<gene>
    <name evidence="9" type="primary">comGB</name>
    <name evidence="9" type="ORF">ACFOZY_11940</name>
</gene>
<feature type="domain" description="Type II secretion system protein GspF" evidence="8">
    <location>
        <begin position="23"/>
        <end position="143"/>
    </location>
</feature>
<dbReference type="PRINTS" id="PR00812">
    <property type="entry name" value="BCTERIALGSPF"/>
</dbReference>
<feature type="domain" description="Type II secretion system protein GspF" evidence="8">
    <location>
        <begin position="222"/>
        <end position="343"/>
    </location>
</feature>
<keyword evidence="3" id="KW-1003">Cell membrane</keyword>
<evidence type="ECO:0000313" key="10">
    <source>
        <dbReference type="Proteomes" id="UP001595817"/>
    </source>
</evidence>
<dbReference type="InterPro" id="IPR018076">
    <property type="entry name" value="T2SS_GspF_dom"/>
</dbReference>
<evidence type="ECO:0000256" key="2">
    <source>
        <dbReference type="ARBA" id="ARBA00005745"/>
    </source>
</evidence>
<comment type="subcellular location">
    <subcellularLocation>
        <location evidence="1">Cell membrane</location>
        <topology evidence="1">Multi-pass membrane protein</topology>
    </subcellularLocation>
</comment>
<dbReference type="Gene3D" id="1.20.81.30">
    <property type="entry name" value="Type II secretion system (T2SS), domain F"/>
    <property type="match status" value="2"/>
</dbReference>
<feature type="transmembrane region" description="Helical" evidence="7">
    <location>
        <begin position="119"/>
        <end position="141"/>
    </location>
</feature>
<dbReference type="InterPro" id="IPR042094">
    <property type="entry name" value="T2SS_GspF_sf"/>
</dbReference>
<evidence type="ECO:0000256" key="4">
    <source>
        <dbReference type="ARBA" id="ARBA00022692"/>
    </source>
</evidence>
<evidence type="ECO:0000256" key="7">
    <source>
        <dbReference type="SAM" id="Phobius"/>
    </source>
</evidence>
<dbReference type="InterPro" id="IPR047692">
    <property type="entry name" value="T4P_ComGB"/>
</dbReference>
<evidence type="ECO:0000259" key="8">
    <source>
        <dbReference type="Pfam" id="PF00482"/>
    </source>
</evidence>
<dbReference type="Proteomes" id="UP001595817">
    <property type="component" value="Unassembled WGS sequence"/>
</dbReference>
<feature type="transmembrane region" description="Helical" evidence="7">
    <location>
        <begin position="324"/>
        <end position="345"/>
    </location>
</feature>
<evidence type="ECO:0000256" key="3">
    <source>
        <dbReference type="ARBA" id="ARBA00022475"/>
    </source>
</evidence>
<dbReference type="Pfam" id="PF00482">
    <property type="entry name" value="T2SSF"/>
    <property type="match status" value="2"/>
</dbReference>
<keyword evidence="5 7" id="KW-1133">Transmembrane helix</keyword>
<organism evidence="9 10">
    <name type="scientific">Chungangia koreensis</name>
    <dbReference type="NCBI Taxonomy" id="752657"/>
    <lineage>
        <taxon>Bacteria</taxon>
        <taxon>Bacillati</taxon>
        <taxon>Bacillota</taxon>
        <taxon>Bacilli</taxon>
        <taxon>Lactobacillales</taxon>
        <taxon>Chungangia</taxon>
    </lineage>
</organism>
<accession>A0ABV8X849</accession>
<keyword evidence="6 7" id="KW-0472">Membrane</keyword>